<dbReference type="GO" id="GO:0007165">
    <property type="term" value="P:signal transduction"/>
    <property type="evidence" value="ECO:0007669"/>
    <property type="project" value="UniProtKB-KW"/>
</dbReference>
<feature type="transmembrane region" description="Helical" evidence="4">
    <location>
        <begin position="463"/>
        <end position="485"/>
    </location>
</feature>
<feature type="domain" description="Methyl-accepting transducer" evidence="5">
    <location>
        <begin position="571"/>
        <end position="807"/>
    </location>
</feature>
<keyword evidence="3" id="KW-0807">Transducer</keyword>
<dbReference type="AlphaFoldDB" id="A0A0E2BFU3"/>
<name>A0A0E2BFU3_9LEPT</name>
<evidence type="ECO:0000259" key="6">
    <source>
        <dbReference type="PROSITE" id="PS50885"/>
    </source>
</evidence>
<feature type="transmembrane region" description="Helical" evidence="4">
    <location>
        <begin position="49"/>
        <end position="68"/>
    </location>
</feature>
<dbReference type="InterPro" id="IPR004089">
    <property type="entry name" value="MCPsignal_dom"/>
</dbReference>
<dbReference type="Proteomes" id="UP000006253">
    <property type="component" value="Unassembled WGS sequence"/>
</dbReference>
<dbReference type="PANTHER" id="PTHR43531">
    <property type="entry name" value="PROTEIN ICFG"/>
    <property type="match status" value="1"/>
</dbReference>
<dbReference type="Gene3D" id="1.10.287.950">
    <property type="entry name" value="Methyl-accepting chemotaxis protein"/>
    <property type="match status" value="2"/>
</dbReference>
<evidence type="ECO:0000256" key="3">
    <source>
        <dbReference type="PROSITE-ProRule" id="PRU00284"/>
    </source>
</evidence>
<feature type="transmembrane region" description="Helical" evidence="4">
    <location>
        <begin position="111"/>
        <end position="131"/>
    </location>
</feature>
<keyword evidence="1" id="KW-0145">Chemotaxis</keyword>
<dbReference type="InterPro" id="IPR003660">
    <property type="entry name" value="HAMP_dom"/>
</dbReference>
<dbReference type="GO" id="GO:0004888">
    <property type="term" value="F:transmembrane signaling receptor activity"/>
    <property type="evidence" value="ECO:0007669"/>
    <property type="project" value="TreeGrafter"/>
</dbReference>
<protein>
    <submittedName>
        <fullName evidence="7">Methyl-accepting chemotaxis protein signaling domain protein</fullName>
    </submittedName>
</protein>
<dbReference type="PROSITE" id="PS50885">
    <property type="entry name" value="HAMP"/>
    <property type="match status" value="1"/>
</dbReference>
<feature type="domain" description="HAMP" evidence="6">
    <location>
        <begin position="486"/>
        <end position="538"/>
    </location>
</feature>
<evidence type="ECO:0000259" key="5">
    <source>
        <dbReference type="PROSITE" id="PS50111"/>
    </source>
</evidence>
<accession>A0A0E2BFU3</accession>
<dbReference type="Pfam" id="PF00015">
    <property type="entry name" value="MCPsignal"/>
    <property type="match status" value="1"/>
</dbReference>
<feature type="transmembrane region" description="Helical" evidence="4">
    <location>
        <begin position="189"/>
        <end position="209"/>
    </location>
</feature>
<gene>
    <name evidence="7" type="ORF">LEP1GSC081_3597</name>
</gene>
<evidence type="ECO:0000313" key="8">
    <source>
        <dbReference type="Proteomes" id="UP000006253"/>
    </source>
</evidence>
<sequence>MNNNITNSIRKFILHFILVTEVVGFTLTIGIAIVFFTAFLEMDSDQLKIAIRITLITAVFTVMFAIFSDTYRLRPIHKYLFMLEKGITDKQIALNAQKSIFRIPFFHSIDIGLRILVTAFVVIYLLSQFIILETADYYNLGSLTLIMCLLVGVYTFFVSEQLTSNLIKSGVFDHINISSLTKVRLTRSLTITFIFIVFVLAITVSGLVFKLNYSGIRKSYFNQMNNMNETLSIFTESIFEEVRSDSEKLKSDPFFISLIKNHKKDETQNFLKTLLERSPKYESISLIKPENQSWKVIAGTETPNQNTDSIFKDFQLPVVLETISKHKTFFIKPISSPISGTPILLILETVFENSNLFIAYSLKITDLTQKIIGSIQIGKSGHIGLMDNEEIVINHINSSLYLKKLKNIPFYEQVKNYNYDVPIRFLSDGKYRYMIFHKNKKYNFITFTSIENEEIAGEAIICVYVMTGISFFGLSFIGILVYLILKKRIRPLEESRKVLESMTEGDLTKGLQVFSMDEIGEMSISINLFNKKVKKILNKIITASENLAGSSDEMSRALNFISANTQNQAASSEEISSSIEEIVAGMNGVEIQTNEQVSLLNQLASDMNQFSDSIHKISHNMEKTMSEVEKITEEAKKGGNSLELTNHSITKISNSSEDISGVIEIINTISEQIHLLALNAAIEAARAGNAGRGFAVVADEISKLADKTTNSIKDIERIIKNNETEIGAGIQNITDTVNVISGIIEGISEINRQMKVVNQFMENQLSKNDQMNLTAKEVKDRADVIQISVQEQKNAIEEISKTTATINELNQSSAASSEELSSNSMGLAKLAEDLKHEVVFFKL</sequence>
<keyword evidence="4" id="KW-0812">Transmembrane</keyword>
<dbReference type="GO" id="GO:0005886">
    <property type="term" value="C:plasma membrane"/>
    <property type="evidence" value="ECO:0007669"/>
    <property type="project" value="TreeGrafter"/>
</dbReference>
<keyword evidence="4" id="KW-0472">Membrane</keyword>
<dbReference type="CDD" id="cd18774">
    <property type="entry name" value="PDC2_HK_sensor"/>
    <property type="match status" value="1"/>
</dbReference>
<feature type="transmembrane region" description="Helical" evidence="4">
    <location>
        <begin position="12"/>
        <end position="37"/>
    </location>
</feature>
<evidence type="ECO:0000256" key="2">
    <source>
        <dbReference type="ARBA" id="ARBA00029447"/>
    </source>
</evidence>
<dbReference type="SMART" id="SM00283">
    <property type="entry name" value="MA"/>
    <property type="match status" value="1"/>
</dbReference>
<evidence type="ECO:0000313" key="7">
    <source>
        <dbReference type="EMBL" id="EKO16081.1"/>
    </source>
</evidence>
<dbReference type="InterPro" id="IPR051310">
    <property type="entry name" value="MCP_chemotaxis"/>
</dbReference>
<feature type="transmembrane region" description="Helical" evidence="4">
    <location>
        <begin position="137"/>
        <end position="158"/>
    </location>
</feature>
<dbReference type="EMBL" id="AHMY02000034">
    <property type="protein sequence ID" value="EKO16081.1"/>
    <property type="molecule type" value="Genomic_DNA"/>
</dbReference>
<keyword evidence="4" id="KW-1133">Transmembrane helix</keyword>
<dbReference type="GO" id="GO:0006935">
    <property type="term" value="P:chemotaxis"/>
    <property type="evidence" value="ECO:0007669"/>
    <property type="project" value="UniProtKB-KW"/>
</dbReference>
<dbReference type="PANTHER" id="PTHR43531:SF11">
    <property type="entry name" value="METHYL-ACCEPTING CHEMOTAXIS PROTEIN 3"/>
    <property type="match status" value="1"/>
</dbReference>
<dbReference type="RefSeq" id="WP_004765181.1">
    <property type="nucleotide sequence ID" value="NZ_AHMY02000034.1"/>
</dbReference>
<evidence type="ECO:0000256" key="1">
    <source>
        <dbReference type="ARBA" id="ARBA00022500"/>
    </source>
</evidence>
<comment type="similarity">
    <text evidence="2">Belongs to the methyl-accepting chemotaxis (MCP) protein family.</text>
</comment>
<comment type="caution">
    <text evidence="7">The sequence shown here is derived from an EMBL/GenBank/DDBJ whole genome shotgun (WGS) entry which is preliminary data.</text>
</comment>
<proteinExistence type="inferred from homology"/>
<dbReference type="SUPFAM" id="SSF58104">
    <property type="entry name" value="Methyl-accepting chemotaxis protein (MCP) signaling domain"/>
    <property type="match status" value="1"/>
</dbReference>
<dbReference type="CDD" id="cd06225">
    <property type="entry name" value="HAMP"/>
    <property type="match status" value="1"/>
</dbReference>
<organism evidence="7 8">
    <name type="scientific">Leptospira kirschneri str. H1</name>
    <dbReference type="NCBI Taxonomy" id="1049966"/>
    <lineage>
        <taxon>Bacteria</taxon>
        <taxon>Pseudomonadati</taxon>
        <taxon>Spirochaetota</taxon>
        <taxon>Spirochaetia</taxon>
        <taxon>Leptospirales</taxon>
        <taxon>Leptospiraceae</taxon>
        <taxon>Leptospira</taxon>
    </lineage>
</organism>
<reference evidence="7 8" key="1">
    <citation type="submission" date="2012-10" db="EMBL/GenBank/DDBJ databases">
        <authorList>
            <person name="Harkins D.M."/>
            <person name="Durkin A.S."/>
            <person name="Brinkac L.M."/>
            <person name="Selengut J.D."/>
            <person name="Sanka R."/>
            <person name="DePew J."/>
            <person name="Purushe J."/>
            <person name="Peacock S.J."/>
            <person name="Thaipadungpanit J."/>
            <person name="Wuthiekanun V.W."/>
            <person name="Day N.P."/>
            <person name="Vinetz J.M."/>
            <person name="Sutton G.G."/>
            <person name="Nelson W.C."/>
            <person name="Fouts D.E."/>
        </authorList>
    </citation>
    <scope>NUCLEOTIDE SEQUENCE [LARGE SCALE GENOMIC DNA]</scope>
    <source>
        <strain evidence="7 8">H1</strain>
    </source>
</reference>
<dbReference type="PROSITE" id="PS50111">
    <property type="entry name" value="CHEMOTAXIS_TRANSDUC_2"/>
    <property type="match status" value="1"/>
</dbReference>
<evidence type="ECO:0000256" key="4">
    <source>
        <dbReference type="SAM" id="Phobius"/>
    </source>
</evidence>
<dbReference type="Gene3D" id="3.30.450.20">
    <property type="entry name" value="PAS domain"/>
    <property type="match status" value="1"/>
</dbReference>